<dbReference type="InterPro" id="IPR001492">
    <property type="entry name" value="Flagellin"/>
</dbReference>
<dbReference type="GO" id="GO:0005198">
    <property type="term" value="F:structural molecule activity"/>
    <property type="evidence" value="ECO:0007669"/>
    <property type="project" value="UniProtKB-UniRule"/>
</dbReference>
<reference evidence="6 7" key="1">
    <citation type="submission" date="2020-08" db="EMBL/GenBank/DDBJ databases">
        <title>Genomic Encyclopedia of Type Strains, Phase IV (KMG-V): Genome sequencing to study the core and pangenomes of soil and plant-associated prokaryotes.</title>
        <authorList>
            <person name="Whitman W."/>
        </authorList>
    </citation>
    <scope>NUCLEOTIDE SEQUENCE [LARGE SCALE GENOMIC DNA]</scope>
    <source>
        <strain evidence="6 7">SEMIA 4011</strain>
    </source>
</reference>
<keyword evidence="6" id="KW-0969">Cilium</keyword>
<feature type="domain" description="Flagellin N-terminal" evidence="4">
    <location>
        <begin position="4"/>
        <end position="136"/>
    </location>
</feature>
<dbReference type="Pfam" id="PF00700">
    <property type="entry name" value="Flagellin_C"/>
    <property type="match status" value="1"/>
</dbReference>
<dbReference type="AlphaFoldDB" id="A0A7W9ZTJ7"/>
<dbReference type="GO" id="GO:0005576">
    <property type="term" value="C:extracellular region"/>
    <property type="evidence" value="ECO:0007669"/>
    <property type="project" value="UniProtKB-SubCell"/>
</dbReference>
<evidence type="ECO:0000259" key="5">
    <source>
        <dbReference type="Pfam" id="PF00700"/>
    </source>
</evidence>
<comment type="function">
    <text evidence="3">Flagellin is the subunit protein which polymerizes to form the filaments of bacterial flagella.</text>
</comment>
<dbReference type="PRINTS" id="PR00207">
    <property type="entry name" value="FLAGELLIN"/>
</dbReference>
<comment type="similarity">
    <text evidence="1 3">Belongs to the bacterial flagellin family.</text>
</comment>
<dbReference type="Proteomes" id="UP000517187">
    <property type="component" value="Unassembled WGS sequence"/>
</dbReference>
<evidence type="ECO:0000259" key="4">
    <source>
        <dbReference type="Pfam" id="PF00669"/>
    </source>
</evidence>
<name>A0A7W9ZTJ7_RHILE</name>
<accession>A0A7W9ZTJ7</accession>
<dbReference type="PANTHER" id="PTHR42792:SF2">
    <property type="entry name" value="FLAGELLIN"/>
    <property type="match status" value="1"/>
</dbReference>
<proteinExistence type="inferred from homology"/>
<dbReference type="SUPFAM" id="SSF64518">
    <property type="entry name" value="Phase 1 flagellin"/>
    <property type="match status" value="1"/>
</dbReference>
<dbReference type="Pfam" id="PF00669">
    <property type="entry name" value="Flagellin_N"/>
    <property type="match status" value="1"/>
</dbReference>
<evidence type="ECO:0000256" key="1">
    <source>
        <dbReference type="ARBA" id="ARBA00005709"/>
    </source>
</evidence>
<evidence type="ECO:0000256" key="2">
    <source>
        <dbReference type="ARBA" id="ARBA00023143"/>
    </source>
</evidence>
<dbReference type="InterPro" id="IPR046358">
    <property type="entry name" value="Flagellin_C"/>
</dbReference>
<dbReference type="EMBL" id="JACIIJ010000004">
    <property type="protein sequence ID" value="MBB6221329.1"/>
    <property type="molecule type" value="Genomic_DNA"/>
</dbReference>
<comment type="subcellular location">
    <subcellularLocation>
        <location evidence="3">Secreted</location>
    </subcellularLocation>
    <subcellularLocation>
        <location evidence="3">Bacterial flagellum</location>
    </subcellularLocation>
</comment>
<sequence>MTSINTNNSAMSALQTLRSINSNLETTQNSVSTGYRVDTASDNAAYWSIATTMRSDNKALSAVSDALGLGAAKVDTAYTAMDSAIDVVDEIKAKLVAATEDGVDKSKVQEEIGQLQEQLMSIAQSASFSGENWVAGADGTKNVVSSFVRDGSGAVSVKMTDYVLDTSSAGNVLFGMNGGSIETSTGILGTADANGDSVYSLDITNFTTGQIQSALSTVESALSAMTSAGAQLGSISTRIDLQEDFVGALSDSIDSGVGRLVDADMEEESSKLSALQTQQQLAIQSLSIANSSSQNILSLFRG</sequence>
<evidence type="ECO:0000313" key="7">
    <source>
        <dbReference type="Proteomes" id="UP000517187"/>
    </source>
</evidence>
<keyword evidence="2 3" id="KW-0975">Bacterial flagellum</keyword>
<keyword evidence="6" id="KW-0966">Cell projection</keyword>
<dbReference type="PANTHER" id="PTHR42792">
    <property type="entry name" value="FLAGELLIN"/>
    <property type="match status" value="1"/>
</dbReference>
<organism evidence="6 7">
    <name type="scientific">Rhizobium leguminosarum</name>
    <dbReference type="NCBI Taxonomy" id="384"/>
    <lineage>
        <taxon>Bacteria</taxon>
        <taxon>Pseudomonadati</taxon>
        <taxon>Pseudomonadota</taxon>
        <taxon>Alphaproteobacteria</taxon>
        <taxon>Hyphomicrobiales</taxon>
        <taxon>Rhizobiaceae</taxon>
        <taxon>Rhizobium/Agrobacterium group</taxon>
        <taxon>Rhizobium</taxon>
    </lineage>
</organism>
<dbReference type="GO" id="GO:0009288">
    <property type="term" value="C:bacterial-type flagellum"/>
    <property type="evidence" value="ECO:0007669"/>
    <property type="project" value="UniProtKB-SubCell"/>
</dbReference>
<dbReference type="RefSeq" id="WP_183697258.1">
    <property type="nucleotide sequence ID" value="NZ_JACIIJ010000004.1"/>
</dbReference>
<comment type="caution">
    <text evidence="6">The sequence shown here is derived from an EMBL/GenBank/DDBJ whole genome shotgun (WGS) entry which is preliminary data.</text>
</comment>
<keyword evidence="3" id="KW-0964">Secreted</keyword>
<gene>
    <name evidence="6" type="ORF">GGE66_002299</name>
</gene>
<keyword evidence="6" id="KW-0282">Flagellum</keyword>
<protein>
    <recommendedName>
        <fullName evidence="3">Flagellin</fullName>
    </recommendedName>
</protein>
<evidence type="ECO:0000313" key="6">
    <source>
        <dbReference type="EMBL" id="MBB6221329.1"/>
    </source>
</evidence>
<feature type="domain" description="Flagellin C-terminal" evidence="5">
    <location>
        <begin position="216"/>
        <end position="300"/>
    </location>
</feature>
<dbReference type="Gene3D" id="1.20.1330.10">
    <property type="entry name" value="f41 fragment of flagellin, N-terminal domain"/>
    <property type="match status" value="1"/>
</dbReference>
<evidence type="ECO:0000256" key="3">
    <source>
        <dbReference type="RuleBase" id="RU362073"/>
    </source>
</evidence>
<dbReference type="InterPro" id="IPR001029">
    <property type="entry name" value="Flagellin_N"/>
</dbReference>